<dbReference type="EMBL" id="LT906454">
    <property type="protein sequence ID" value="SNV33315.1"/>
    <property type="molecule type" value="Genomic_DNA"/>
</dbReference>
<dbReference type="PROSITE" id="PS01137">
    <property type="entry name" value="TATD_1"/>
    <property type="match status" value="1"/>
</dbReference>
<proteinExistence type="predicted"/>
<evidence type="ECO:0000256" key="3">
    <source>
        <dbReference type="PIRSR" id="PIRSR005902-1"/>
    </source>
</evidence>
<reference evidence="4 5" key="1">
    <citation type="submission" date="2017-06" db="EMBL/GenBank/DDBJ databases">
        <authorList>
            <consortium name="Pathogen Informatics"/>
        </authorList>
    </citation>
    <scope>NUCLEOTIDE SEQUENCE [LARGE SCALE GENOMIC DNA]</scope>
    <source>
        <strain evidence="4 5">NCTC11291</strain>
    </source>
</reference>
<feature type="binding site" evidence="3">
    <location>
        <position position="10"/>
    </location>
    <ligand>
        <name>a divalent metal cation</name>
        <dbReference type="ChEBI" id="CHEBI:60240"/>
        <label>1</label>
    </ligand>
</feature>
<evidence type="ECO:0000313" key="4">
    <source>
        <dbReference type="EMBL" id="SNV33315.1"/>
    </source>
</evidence>
<dbReference type="EC" id="3.1.21.-" evidence="4"/>
<keyword evidence="1 3" id="KW-0479">Metal-binding</keyword>
<sequence>MLEIFDTHTHLNVEKFDGRVAEELHLAREMGVTKHNVVGFDRETIERALEIADQYPEVYLTLGWHPTEAGSYNDEVESYLKEVLKHDKVIALGEIGLDYHWMEDPKEVQIEVFKRQITLSKALDMPFVVHTRDALEDTYQVIKEAGAGPRGGIMHSFSGSLEEAKKFVDLGMMISFSGVVTFKKATDVQEAAQQLPLDKILVETDAPYLAPVPKRGRDNKTAYTRYVVEKIAELRGISLEEVAQATTDNAKRLFRLND</sequence>
<dbReference type="AlphaFoldDB" id="A0A239WFB9"/>
<dbReference type="CDD" id="cd01310">
    <property type="entry name" value="TatD_DNAse"/>
    <property type="match status" value="1"/>
</dbReference>
<dbReference type="GO" id="GO:0016788">
    <property type="term" value="F:hydrolase activity, acting on ester bonds"/>
    <property type="evidence" value="ECO:0007669"/>
    <property type="project" value="InterPro"/>
</dbReference>
<accession>A0A239WFB9</accession>
<name>A0A239WFB9_STRAI</name>
<feature type="binding site" evidence="3">
    <location>
        <position position="205"/>
    </location>
    <ligand>
        <name>a divalent metal cation</name>
        <dbReference type="ChEBI" id="CHEBI:60240"/>
        <label>1</label>
    </ligand>
</feature>
<dbReference type="InterPro" id="IPR032466">
    <property type="entry name" value="Metal_Hydrolase"/>
</dbReference>
<protein>
    <submittedName>
        <fullName evidence="4">TatD DNase family protein</fullName>
        <ecNumber evidence="4">3.1.21.-</ecNumber>
    </submittedName>
</protein>
<dbReference type="PANTHER" id="PTHR46124:SF2">
    <property type="entry name" value="D-AMINOACYL-TRNA DEACYLASE"/>
    <property type="match status" value="1"/>
</dbReference>
<dbReference type="PIRSF" id="PIRSF005902">
    <property type="entry name" value="DNase_TatD"/>
    <property type="match status" value="1"/>
</dbReference>
<dbReference type="OrthoDB" id="9810005at2"/>
<keyword evidence="2 4" id="KW-0378">Hydrolase</keyword>
<evidence type="ECO:0000313" key="5">
    <source>
        <dbReference type="Proteomes" id="UP000215144"/>
    </source>
</evidence>
<dbReference type="KEGG" id="saco:SAME_00233"/>
<dbReference type="PROSITE" id="PS01091">
    <property type="entry name" value="TATD_3"/>
    <property type="match status" value="1"/>
</dbReference>
<gene>
    <name evidence="4" type="primary">tatD</name>
    <name evidence="4" type="ORF">SAMEA4504048_00233</name>
</gene>
<dbReference type="InterPro" id="IPR018228">
    <property type="entry name" value="DNase_TatD-rel_CS"/>
</dbReference>
<dbReference type="InterPro" id="IPR015991">
    <property type="entry name" value="TatD/YcfH-like"/>
</dbReference>
<dbReference type="GO" id="GO:0004536">
    <property type="term" value="F:DNA nuclease activity"/>
    <property type="evidence" value="ECO:0007669"/>
    <property type="project" value="InterPro"/>
</dbReference>
<evidence type="ECO:0000256" key="1">
    <source>
        <dbReference type="ARBA" id="ARBA00022723"/>
    </source>
</evidence>
<dbReference type="RefSeq" id="WP_095121524.1">
    <property type="nucleotide sequence ID" value="NZ_LT906454.1"/>
</dbReference>
<dbReference type="GO" id="GO:0046872">
    <property type="term" value="F:metal ion binding"/>
    <property type="evidence" value="ECO:0007669"/>
    <property type="project" value="UniProtKB-KW"/>
</dbReference>
<feature type="binding site" evidence="3">
    <location>
        <position position="94"/>
    </location>
    <ligand>
        <name>a divalent metal cation</name>
        <dbReference type="ChEBI" id="CHEBI:60240"/>
        <label>1</label>
    </ligand>
</feature>
<dbReference type="SUPFAM" id="SSF51556">
    <property type="entry name" value="Metallo-dependent hydrolases"/>
    <property type="match status" value="1"/>
</dbReference>
<feature type="binding site" evidence="3">
    <location>
        <position position="155"/>
    </location>
    <ligand>
        <name>a divalent metal cation</name>
        <dbReference type="ChEBI" id="CHEBI:60240"/>
        <label>2</label>
    </ligand>
</feature>
<dbReference type="Pfam" id="PF01026">
    <property type="entry name" value="TatD_DNase"/>
    <property type="match status" value="1"/>
</dbReference>
<feature type="binding site" evidence="3">
    <location>
        <position position="8"/>
    </location>
    <ligand>
        <name>a divalent metal cation</name>
        <dbReference type="ChEBI" id="CHEBI:60240"/>
        <label>1</label>
    </ligand>
</feature>
<feature type="binding site" evidence="3">
    <location>
        <position position="130"/>
    </location>
    <ligand>
        <name>a divalent metal cation</name>
        <dbReference type="ChEBI" id="CHEBI:60240"/>
        <label>2</label>
    </ligand>
</feature>
<dbReference type="PANTHER" id="PTHR46124">
    <property type="entry name" value="D-AMINOACYL-TRNA DEACYLASE"/>
    <property type="match status" value="1"/>
</dbReference>
<dbReference type="NCBIfam" id="TIGR00010">
    <property type="entry name" value="YchF/TatD family DNA exonuclease"/>
    <property type="match status" value="1"/>
</dbReference>
<dbReference type="FunFam" id="3.20.20.140:FF:000005">
    <property type="entry name" value="TatD family hydrolase"/>
    <property type="match status" value="1"/>
</dbReference>
<evidence type="ECO:0000256" key="2">
    <source>
        <dbReference type="ARBA" id="ARBA00022801"/>
    </source>
</evidence>
<dbReference type="InterPro" id="IPR001130">
    <property type="entry name" value="TatD-like"/>
</dbReference>
<dbReference type="GO" id="GO:0005829">
    <property type="term" value="C:cytosol"/>
    <property type="evidence" value="ECO:0007669"/>
    <property type="project" value="TreeGrafter"/>
</dbReference>
<organism evidence="4 5">
    <name type="scientific">Streptococcus acidominimus</name>
    <dbReference type="NCBI Taxonomy" id="1326"/>
    <lineage>
        <taxon>Bacteria</taxon>
        <taxon>Bacillati</taxon>
        <taxon>Bacillota</taxon>
        <taxon>Bacilli</taxon>
        <taxon>Lactobacillales</taxon>
        <taxon>Streptococcaceae</taxon>
        <taxon>Streptococcus</taxon>
    </lineage>
</organism>
<dbReference type="Proteomes" id="UP000215144">
    <property type="component" value="Chromosome 1"/>
</dbReference>
<dbReference type="Gene3D" id="3.20.20.140">
    <property type="entry name" value="Metal-dependent hydrolases"/>
    <property type="match status" value="1"/>
</dbReference>